<sequence>MAMESIGSYCAGTSYAFNNEASASISTLSYDLAVQCSTAGGFVTSSVGKGKNVFYGLAQCRGDVSAGDCKSCLGIAVKHLASDCNFLADARIWYDYCSMRYRKADFVGQLDTDAGVILVSVVTMDNPKKFQEAVRKAMGKAMAQVAEAFPDGMGRVKVKYTPSVNIYGLAECSPDLESAACAQCLSTAVSRFNETCGAAQGCQINYSSCRVRYEIHPFFFSLDGGRAFTDLTKYTKVVVHR</sequence>
<accession>A0A8J5S3K5</accession>
<dbReference type="EMBL" id="JAAALK010000286">
    <property type="protein sequence ID" value="KAG8063628.1"/>
    <property type="molecule type" value="Genomic_DNA"/>
</dbReference>
<dbReference type="AlphaFoldDB" id="A0A8J5S3K5"/>
<dbReference type="PANTHER" id="PTHR32411:SF55">
    <property type="entry name" value="CYSTEINE-RICH REPEAT SECRETORY PROTEIN 55"/>
    <property type="match status" value="1"/>
</dbReference>
<protein>
    <recommendedName>
        <fullName evidence="1">Gnk2-homologous domain-containing protein</fullName>
    </recommendedName>
</protein>
<organism evidence="2 3">
    <name type="scientific">Zizania palustris</name>
    <name type="common">Northern wild rice</name>
    <dbReference type="NCBI Taxonomy" id="103762"/>
    <lineage>
        <taxon>Eukaryota</taxon>
        <taxon>Viridiplantae</taxon>
        <taxon>Streptophyta</taxon>
        <taxon>Embryophyta</taxon>
        <taxon>Tracheophyta</taxon>
        <taxon>Spermatophyta</taxon>
        <taxon>Magnoliopsida</taxon>
        <taxon>Liliopsida</taxon>
        <taxon>Poales</taxon>
        <taxon>Poaceae</taxon>
        <taxon>BOP clade</taxon>
        <taxon>Oryzoideae</taxon>
        <taxon>Oryzeae</taxon>
        <taxon>Zizaniinae</taxon>
        <taxon>Zizania</taxon>
    </lineage>
</organism>
<dbReference type="PROSITE" id="PS51473">
    <property type="entry name" value="GNK2"/>
    <property type="match status" value="2"/>
</dbReference>
<dbReference type="Pfam" id="PF01657">
    <property type="entry name" value="Stress-antifung"/>
    <property type="match status" value="2"/>
</dbReference>
<evidence type="ECO:0000313" key="3">
    <source>
        <dbReference type="Proteomes" id="UP000729402"/>
    </source>
</evidence>
<dbReference type="InterPro" id="IPR002902">
    <property type="entry name" value="GNK2"/>
</dbReference>
<keyword evidence="3" id="KW-1185">Reference proteome</keyword>
<reference evidence="2" key="2">
    <citation type="submission" date="2021-02" db="EMBL/GenBank/DDBJ databases">
        <authorList>
            <person name="Kimball J.A."/>
            <person name="Haas M.W."/>
            <person name="Macchietto M."/>
            <person name="Kono T."/>
            <person name="Duquette J."/>
            <person name="Shao M."/>
        </authorList>
    </citation>
    <scope>NUCLEOTIDE SEQUENCE</scope>
    <source>
        <tissue evidence="2">Fresh leaf tissue</tissue>
    </source>
</reference>
<evidence type="ECO:0000259" key="1">
    <source>
        <dbReference type="PROSITE" id="PS51473"/>
    </source>
</evidence>
<feature type="domain" description="Gnk2-homologous" evidence="1">
    <location>
        <begin position="3"/>
        <end position="106"/>
    </location>
</feature>
<dbReference type="Proteomes" id="UP000729402">
    <property type="component" value="Unassembled WGS sequence"/>
</dbReference>
<reference evidence="2" key="1">
    <citation type="journal article" date="2021" name="bioRxiv">
        <title>Whole Genome Assembly and Annotation of Northern Wild Rice, Zizania palustris L., Supports a Whole Genome Duplication in the Zizania Genus.</title>
        <authorList>
            <person name="Haas M."/>
            <person name="Kono T."/>
            <person name="Macchietto M."/>
            <person name="Millas R."/>
            <person name="McGilp L."/>
            <person name="Shao M."/>
            <person name="Duquette J."/>
            <person name="Hirsch C.N."/>
            <person name="Kimball J."/>
        </authorList>
    </citation>
    <scope>NUCLEOTIDE SEQUENCE</scope>
    <source>
        <tissue evidence="2">Fresh leaf tissue</tissue>
    </source>
</reference>
<dbReference type="InterPro" id="IPR050581">
    <property type="entry name" value="CRR_secretory_protein"/>
</dbReference>
<evidence type="ECO:0000313" key="2">
    <source>
        <dbReference type="EMBL" id="KAG8063628.1"/>
    </source>
</evidence>
<comment type="caution">
    <text evidence="2">The sequence shown here is derived from an EMBL/GenBank/DDBJ whole genome shotgun (WGS) entry which is preliminary data.</text>
</comment>
<dbReference type="OrthoDB" id="1731016at2759"/>
<proteinExistence type="predicted"/>
<gene>
    <name evidence="2" type="ORF">GUJ93_ZPchr0003g17559</name>
</gene>
<name>A0A8J5S3K5_ZIZPA</name>
<feature type="domain" description="Gnk2-homologous" evidence="1">
    <location>
        <begin position="112"/>
        <end position="218"/>
    </location>
</feature>
<dbReference type="CDD" id="cd23509">
    <property type="entry name" value="Gnk2-like"/>
    <property type="match status" value="2"/>
</dbReference>
<dbReference type="PANTHER" id="PTHR32411">
    <property type="entry name" value="CYSTEINE-RICH REPEAT SECRETORY PROTEIN 38-RELATED"/>
    <property type="match status" value="1"/>
</dbReference>